<evidence type="ECO:0000259" key="3">
    <source>
        <dbReference type="Pfam" id="PF16653"/>
    </source>
</evidence>
<evidence type="ECO:0000313" key="4">
    <source>
        <dbReference type="EMBL" id="MFC4263862.1"/>
    </source>
</evidence>
<keyword evidence="1" id="KW-0560">Oxidoreductase</keyword>
<dbReference type="PANTHER" id="PTHR11133:SF22">
    <property type="entry name" value="ALPHA-AMINOADIPIC SEMIALDEHYDE SYNTHASE, MITOCHONDRIAL"/>
    <property type="match status" value="1"/>
</dbReference>
<evidence type="ECO:0000313" key="5">
    <source>
        <dbReference type="Proteomes" id="UP001595907"/>
    </source>
</evidence>
<evidence type="ECO:0000256" key="1">
    <source>
        <dbReference type="ARBA" id="ARBA00023002"/>
    </source>
</evidence>
<dbReference type="InterPro" id="IPR051168">
    <property type="entry name" value="AASS"/>
</dbReference>
<dbReference type="PANTHER" id="PTHR11133">
    <property type="entry name" value="SACCHAROPINE DEHYDROGENASE"/>
    <property type="match status" value="1"/>
</dbReference>
<dbReference type="EMBL" id="JBHSCZ010000005">
    <property type="protein sequence ID" value="MFC4263862.1"/>
    <property type="molecule type" value="Genomic_DNA"/>
</dbReference>
<accession>A0ABV8QUK6</accession>
<dbReference type="SUPFAM" id="SSF55347">
    <property type="entry name" value="Glyceraldehyde-3-phosphate dehydrogenase-like, C-terminal domain"/>
    <property type="match status" value="1"/>
</dbReference>
<dbReference type="Pfam" id="PF16653">
    <property type="entry name" value="Sacchrp_dh_C"/>
    <property type="match status" value="1"/>
</dbReference>
<dbReference type="Gene3D" id="3.30.360.10">
    <property type="entry name" value="Dihydrodipicolinate Reductase, domain 2"/>
    <property type="match status" value="1"/>
</dbReference>
<proteinExistence type="predicted"/>
<sequence>MKIAVLGAGMVGRTIATDLSTHFEVTSFDINTTNLATLQQQANVNTIVADLKDYAAYPTMLAPFNLVVNAVPGFMGFKTLETLIECGKNVADISFFPEDALLLDALAKQKNVTVIMDCGVAPGMSNLILGYHNSLMQIQQFDCVVGGLPKKRTKPFEYKAPFSPIDVIEEYTRPARYVENHHIVTKPALSDAELLHFEQVGTLESFNTDGLRSILYTMSHIPNMKEKTLRYPGHIALIQALQQAGFFSEKCINVKGQTITPLDVTAAILFEQWQPQPGDAEFTIMQIDVKGIENNEPTHLSYLLYDEYDATTQTPSMSRTTGYACNAMVHLITKQIFTEKGVFPPELIGHHKHCFDFVMEYLAERKVYYKKTVQHLNSN</sequence>
<dbReference type="InterPro" id="IPR032095">
    <property type="entry name" value="Sacchrp_dh-like_C"/>
</dbReference>
<reference evidence="5" key="1">
    <citation type="journal article" date="2019" name="Int. J. Syst. Evol. Microbiol.">
        <title>The Global Catalogue of Microorganisms (GCM) 10K type strain sequencing project: providing services to taxonomists for standard genome sequencing and annotation.</title>
        <authorList>
            <consortium name="The Broad Institute Genomics Platform"/>
            <consortium name="The Broad Institute Genome Sequencing Center for Infectious Disease"/>
            <person name="Wu L."/>
            <person name="Ma J."/>
        </authorList>
    </citation>
    <scope>NUCLEOTIDE SEQUENCE [LARGE SCALE GENOMIC DNA]</scope>
    <source>
        <strain evidence="5">CECT 8289</strain>
    </source>
</reference>
<feature type="domain" description="Saccharopine dehydrogenase NADP binding" evidence="2">
    <location>
        <begin position="3"/>
        <end position="115"/>
    </location>
</feature>
<dbReference type="InterPro" id="IPR036291">
    <property type="entry name" value="NAD(P)-bd_dom_sf"/>
</dbReference>
<dbReference type="Proteomes" id="UP001595907">
    <property type="component" value="Unassembled WGS sequence"/>
</dbReference>
<dbReference type="InterPro" id="IPR005097">
    <property type="entry name" value="Sacchrp_dh_NADP-bd"/>
</dbReference>
<dbReference type="Pfam" id="PF03435">
    <property type="entry name" value="Sacchrp_dh_NADP"/>
    <property type="match status" value="1"/>
</dbReference>
<evidence type="ECO:0000259" key="2">
    <source>
        <dbReference type="Pfam" id="PF03435"/>
    </source>
</evidence>
<name>A0ABV8QUK6_9BACT</name>
<dbReference type="Gene3D" id="3.40.50.720">
    <property type="entry name" value="NAD(P)-binding Rossmann-like Domain"/>
    <property type="match status" value="2"/>
</dbReference>
<feature type="domain" description="Saccharopine dehydrogenase-like C-terminal" evidence="3">
    <location>
        <begin position="119"/>
        <end position="365"/>
    </location>
</feature>
<protein>
    <submittedName>
        <fullName evidence="4">Saccharopine dehydrogenase family protein</fullName>
    </submittedName>
</protein>
<gene>
    <name evidence="4" type="ORF">ACFOWM_13275</name>
</gene>
<dbReference type="SUPFAM" id="SSF51735">
    <property type="entry name" value="NAD(P)-binding Rossmann-fold domains"/>
    <property type="match status" value="1"/>
</dbReference>
<organism evidence="4 5">
    <name type="scientific">Ferruginibacter yonginensis</name>
    <dbReference type="NCBI Taxonomy" id="1310416"/>
    <lineage>
        <taxon>Bacteria</taxon>
        <taxon>Pseudomonadati</taxon>
        <taxon>Bacteroidota</taxon>
        <taxon>Chitinophagia</taxon>
        <taxon>Chitinophagales</taxon>
        <taxon>Chitinophagaceae</taxon>
        <taxon>Ferruginibacter</taxon>
    </lineage>
</organism>
<dbReference type="RefSeq" id="WP_379710958.1">
    <property type="nucleotide sequence ID" value="NZ_JBHSCZ010000005.1"/>
</dbReference>
<comment type="caution">
    <text evidence="4">The sequence shown here is derived from an EMBL/GenBank/DDBJ whole genome shotgun (WGS) entry which is preliminary data.</text>
</comment>
<keyword evidence="5" id="KW-1185">Reference proteome</keyword>